<dbReference type="Pfam" id="PF00535">
    <property type="entry name" value="Glycos_transf_2"/>
    <property type="match status" value="1"/>
</dbReference>
<proteinExistence type="inferred from homology"/>
<dbReference type="InterPro" id="IPR029044">
    <property type="entry name" value="Nucleotide-diphossugar_trans"/>
</dbReference>
<dbReference type="GO" id="GO:0016757">
    <property type="term" value="F:glycosyltransferase activity"/>
    <property type="evidence" value="ECO:0007669"/>
    <property type="project" value="UniProtKB-KW"/>
</dbReference>
<dbReference type="Gene3D" id="3.90.550.10">
    <property type="entry name" value="Spore Coat Polysaccharide Biosynthesis Protein SpsA, Chain A"/>
    <property type="match status" value="1"/>
</dbReference>
<evidence type="ECO:0000313" key="11">
    <source>
        <dbReference type="EMBL" id="MBE9068547.1"/>
    </source>
</evidence>
<evidence type="ECO:0000256" key="5">
    <source>
        <dbReference type="ARBA" id="ARBA00023136"/>
    </source>
</evidence>
<evidence type="ECO:0000256" key="7">
    <source>
        <dbReference type="ARBA" id="ARBA00037904"/>
    </source>
</evidence>
<comment type="similarity">
    <text evidence="8">Belongs to the glycosyltransferase 2 family. CrtQ subfamily.</text>
</comment>
<accession>A0A928ZW47</accession>
<comment type="subcellular location">
    <subcellularLocation>
        <location evidence="1">Cell membrane</location>
    </subcellularLocation>
</comment>
<comment type="function">
    <text evidence="6">Catalyzes the glycosylation of 4,4'-diaponeurosporenoate, i.e. the esterification of glucose at the C1'' position with the carboxyl group of 4,4'-diaponeurosporenic acid, to form glycosyl-4,4'-diaponeurosporenoate. This is a step in the biosynthesis of staphyloxanthin, an orange pigment present in most staphylococci strains.</text>
</comment>
<dbReference type="SUPFAM" id="SSF53448">
    <property type="entry name" value="Nucleotide-diphospho-sugar transferases"/>
    <property type="match status" value="1"/>
</dbReference>
<dbReference type="Proteomes" id="UP000615026">
    <property type="component" value="Unassembled WGS sequence"/>
</dbReference>
<comment type="caution">
    <text evidence="11">The sequence shown here is derived from an EMBL/GenBank/DDBJ whole genome shotgun (WGS) entry which is preliminary data.</text>
</comment>
<evidence type="ECO:0000256" key="1">
    <source>
        <dbReference type="ARBA" id="ARBA00004236"/>
    </source>
</evidence>
<evidence type="ECO:0000256" key="4">
    <source>
        <dbReference type="ARBA" id="ARBA00022679"/>
    </source>
</evidence>
<protein>
    <recommendedName>
        <fullName evidence="9">4,4'-diaponeurosporenoate glycosyltransferase</fullName>
    </recommendedName>
</protein>
<dbReference type="PANTHER" id="PTHR43646:SF2">
    <property type="entry name" value="GLYCOSYLTRANSFERASE 2-LIKE DOMAIN-CONTAINING PROTEIN"/>
    <property type="match status" value="1"/>
</dbReference>
<keyword evidence="3" id="KW-0328">Glycosyltransferase</keyword>
<comment type="pathway">
    <text evidence="7">Carotenoid biosynthesis; staphyloxanthin biosynthesis; staphyloxanthin from farnesyl diphosphate: step 4/5.</text>
</comment>
<evidence type="ECO:0000313" key="12">
    <source>
        <dbReference type="Proteomes" id="UP000615026"/>
    </source>
</evidence>
<evidence type="ECO:0000256" key="2">
    <source>
        <dbReference type="ARBA" id="ARBA00022475"/>
    </source>
</evidence>
<keyword evidence="4" id="KW-0808">Transferase</keyword>
<evidence type="ECO:0000256" key="8">
    <source>
        <dbReference type="ARBA" id="ARBA00038120"/>
    </source>
</evidence>
<evidence type="ECO:0000259" key="10">
    <source>
        <dbReference type="Pfam" id="PF00535"/>
    </source>
</evidence>
<dbReference type="GO" id="GO:0005886">
    <property type="term" value="C:plasma membrane"/>
    <property type="evidence" value="ECO:0007669"/>
    <property type="project" value="UniProtKB-SubCell"/>
</dbReference>
<name>A0A928ZW47_LEPEC</name>
<evidence type="ECO:0000256" key="9">
    <source>
        <dbReference type="ARBA" id="ARBA00040345"/>
    </source>
</evidence>
<gene>
    <name evidence="11" type="ORF">IQ260_18025</name>
</gene>
<dbReference type="RefSeq" id="WP_193994490.1">
    <property type="nucleotide sequence ID" value="NZ_JADEXP010000178.1"/>
</dbReference>
<dbReference type="AlphaFoldDB" id="A0A928ZW47"/>
<reference evidence="11" key="1">
    <citation type="submission" date="2020-10" db="EMBL/GenBank/DDBJ databases">
        <authorList>
            <person name="Castelo-Branco R."/>
            <person name="Eusebio N."/>
            <person name="Adriana R."/>
            <person name="Vieira A."/>
            <person name="Brugerolle De Fraissinette N."/>
            <person name="Rezende De Castro R."/>
            <person name="Schneider M.P."/>
            <person name="Vasconcelos V."/>
            <person name="Leao P.N."/>
        </authorList>
    </citation>
    <scope>NUCLEOTIDE SEQUENCE</scope>
    <source>
        <strain evidence="11">LEGE 11479</strain>
    </source>
</reference>
<sequence>MELNISVVLPCLNEIRHGYLPRILDNLALQPGKKQIVIVMSPSTDGTYDVITQHAAAADVKLIDTGATNRAQRLTIGIEASQGDVVLLHHPATLLPPDALSQIRQLMANDTVVWGGFRHSFDVDHWLLRFTSWYSTTQRPRWSHILYLDHCIFARRHALNSIGGVPDMDIFEDTALSQALSQFGSPHLVPGTIVTSARRFKERGIYKHAVLNQLLKLMYYAQLDPKKMNWLYEGKSQINVSYNESQKD</sequence>
<evidence type="ECO:0000256" key="3">
    <source>
        <dbReference type="ARBA" id="ARBA00022676"/>
    </source>
</evidence>
<feature type="domain" description="Glycosyltransferase 2-like" evidence="10">
    <location>
        <begin position="6"/>
        <end position="158"/>
    </location>
</feature>
<keyword evidence="5" id="KW-0472">Membrane</keyword>
<dbReference type="InterPro" id="IPR001173">
    <property type="entry name" value="Glyco_trans_2-like"/>
</dbReference>
<keyword evidence="2" id="KW-1003">Cell membrane</keyword>
<organism evidence="11 12">
    <name type="scientific">Leptolyngbya cf. ectocarpi LEGE 11479</name>
    <dbReference type="NCBI Taxonomy" id="1828722"/>
    <lineage>
        <taxon>Bacteria</taxon>
        <taxon>Bacillati</taxon>
        <taxon>Cyanobacteriota</taxon>
        <taxon>Cyanophyceae</taxon>
        <taxon>Leptolyngbyales</taxon>
        <taxon>Leptolyngbyaceae</taxon>
        <taxon>Leptolyngbya group</taxon>
        <taxon>Leptolyngbya</taxon>
    </lineage>
</organism>
<keyword evidence="12" id="KW-1185">Reference proteome</keyword>
<evidence type="ECO:0000256" key="6">
    <source>
        <dbReference type="ARBA" id="ARBA00037281"/>
    </source>
</evidence>
<dbReference type="EMBL" id="JADEXP010000178">
    <property type="protein sequence ID" value="MBE9068547.1"/>
    <property type="molecule type" value="Genomic_DNA"/>
</dbReference>
<dbReference type="PANTHER" id="PTHR43646">
    <property type="entry name" value="GLYCOSYLTRANSFERASE"/>
    <property type="match status" value="1"/>
</dbReference>